<keyword evidence="3" id="KW-1185">Reference proteome</keyword>
<evidence type="ECO:0000313" key="3">
    <source>
        <dbReference type="Proteomes" id="UP000824469"/>
    </source>
</evidence>
<organism evidence="2 3">
    <name type="scientific">Taxus chinensis</name>
    <name type="common">Chinese yew</name>
    <name type="synonym">Taxus wallichiana var. chinensis</name>
    <dbReference type="NCBI Taxonomy" id="29808"/>
    <lineage>
        <taxon>Eukaryota</taxon>
        <taxon>Viridiplantae</taxon>
        <taxon>Streptophyta</taxon>
        <taxon>Embryophyta</taxon>
        <taxon>Tracheophyta</taxon>
        <taxon>Spermatophyta</taxon>
        <taxon>Pinopsida</taxon>
        <taxon>Pinidae</taxon>
        <taxon>Conifers II</taxon>
        <taxon>Cupressales</taxon>
        <taxon>Taxaceae</taxon>
        <taxon>Taxus</taxon>
    </lineage>
</organism>
<name>A0AA38FN65_TAXCH</name>
<keyword evidence="1" id="KW-1133">Transmembrane helix</keyword>
<dbReference type="AlphaFoldDB" id="A0AA38FN65"/>
<comment type="caution">
    <text evidence="2">The sequence shown here is derived from an EMBL/GenBank/DDBJ whole genome shotgun (WGS) entry which is preliminary data.</text>
</comment>
<evidence type="ECO:0000256" key="1">
    <source>
        <dbReference type="SAM" id="Phobius"/>
    </source>
</evidence>
<keyword evidence="1" id="KW-0472">Membrane</keyword>
<dbReference type="Proteomes" id="UP000824469">
    <property type="component" value="Unassembled WGS sequence"/>
</dbReference>
<protein>
    <submittedName>
        <fullName evidence="2">Uncharacterized protein</fullName>
    </submittedName>
</protein>
<sequence>FKGTFLCGELVVDLFGGGGGGDCTVCVGFMSSTSSRDYYYFPVGAQKLWLFISGVILAFILFRRWWYCGLASFSAIRSLPLSLNLCSTYIWFKLCRKQPGYLGKLKSEILFIGIGITK</sequence>
<keyword evidence="1" id="KW-0812">Transmembrane</keyword>
<proteinExistence type="predicted"/>
<feature type="transmembrane region" description="Helical" evidence="1">
    <location>
        <begin position="39"/>
        <end position="62"/>
    </location>
</feature>
<evidence type="ECO:0000313" key="2">
    <source>
        <dbReference type="EMBL" id="KAH9307049.1"/>
    </source>
</evidence>
<reference evidence="2 3" key="1">
    <citation type="journal article" date="2021" name="Nat. Plants">
        <title>The Taxus genome provides insights into paclitaxel biosynthesis.</title>
        <authorList>
            <person name="Xiong X."/>
            <person name="Gou J."/>
            <person name="Liao Q."/>
            <person name="Li Y."/>
            <person name="Zhou Q."/>
            <person name="Bi G."/>
            <person name="Li C."/>
            <person name="Du R."/>
            <person name="Wang X."/>
            <person name="Sun T."/>
            <person name="Guo L."/>
            <person name="Liang H."/>
            <person name="Lu P."/>
            <person name="Wu Y."/>
            <person name="Zhang Z."/>
            <person name="Ro D.K."/>
            <person name="Shang Y."/>
            <person name="Huang S."/>
            <person name="Yan J."/>
        </authorList>
    </citation>
    <scope>NUCLEOTIDE SEQUENCE [LARGE SCALE GENOMIC DNA]</scope>
    <source>
        <strain evidence="2">Ta-2019</strain>
    </source>
</reference>
<feature type="non-terminal residue" evidence="2">
    <location>
        <position position="118"/>
    </location>
</feature>
<gene>
    <name evidence="2" type="ORF">KI387_011453</name>
</gene>
<dbReference type="EMBL" id="JAHRHJ020000008">
    <property type="protein sequence ID" value="KAH9307049.1"/>
    <property type="molecule type" value="Genomic_DNA"/>
</dbReference>
<accession>A0AA38FN65</accession>